<reference evidence="2 3" key="1">
    <citation type="journal article" date="2022" name="Allergy">
        <title>Genome assembly and annotation of Periplaneta americana reveal a comprehensive cockroach allergen profile.</title>
        <authorList>
            <person name="Wang L."/>
            <person name="Xiong Q."/>
            <person name="Saelim N."/>
            <person name="Wang L."/>
            <person name="Nong W."/>
            <person name="Wan A.T."/>
            <person name="Shi M."/>
            <person name="Liu X."/>
            <person name="Cao Q."/>
            <person name="Hui J.H.L."/>
            <person name="Sookrung N."/>
            <person name="Leung T.F."/>
            <person name="Tungtrongchitr A."/>
            <person name="Tsui S.K.W."/>
        </authorList>
    </citation>
    <scope>NUCLEOTIDE SEQUENCE [LARGE SCALE GENOMIC DNA]</scope>
    <source>
        <tissue evidence="2">Whole body-01</tissue>
    </source>
</reference>
<proteinExistence type="predicted"/>
<protein>
    <submittedName>
        <fullName evidence="2">Uncharacterized protein</fullName>
    </submittedName>
</protein>
<name>A0ABQ8TFZ0_PERAM</name>
<feature type="compositionally biased region" description="Basic and acidic residues" evidence="1">
    <location>
        <begin position="258"/>
        <end position="273"/>
    </location>
</feature>
<feature type="compositionally biased region" description="Basic residues" evidence="1">
    <location>
        <begin position="274"/>
        <end position="297"/>
    </location>
</feature>
<organism evidence="2 3">
    <name type="scientific">Periplaneta americana</name>
    <name type="common">American cockroach</name>
    <name type="synonym">Blatta americana</name>
    <dbReference type="NCBI Taxonomy" id="6978"/>
    <lineage>
        <taxon>Eukaryota</taxon>
        <taxon>Metazoa</taxon>
        <taxon>Ecdysozoa</taxon>
        <taxon>Arthropoda</taxon>
        <taxon>Hexapoda</taxon>
        <taxon>Insecta</taxon>
        <taxon>Pterygota</taxon>
        <taxon>Neoptera</taxon>
        <taxon>Polyneoptera</taxon>
        <taxon>Dictyoptera</taxon>
        <taxon>Blattodea</taxon>
        <taxon>Blattoidea</taxon>
        <taxon>Blattidae</taxon>
        <taxon>Blattinae</taxon>
        <taxon>Periplaneta</taxon>
    </lineage>
</organism>
<feature type="compositionally biased region" description="Basic and acidic residues" evidence="1">
    <location>
        <begin position="199"/>
        <end position="224"/>
    </location>
</feature>
<dbReference type="EMBL" id="JAJSOF020000011">
    <property type="protein sequence ID" value="KAJ4444662.1"/>
    <property type="molecule type" value="Genomic_DNA"/>
</dbReference>
<dbReference type="Proteomes" id="UP001148838">
    <property type="component" value="Unassembled WGS sequence"/>
</dbReference>
<gene>
    <name evidence="2" type="ORF">ANN_06459</name>
</gene>
<comment type="caution">
    <text evidence="2">The sequence shown here is derived from an EMBL/GenBank/DDBJ whole genome shotgun (WGS) entry which is preliminary data.</text>
</comment>
<evidence type="ECO:0000313" key="3">
    <source>
        <dbReference type="Proteomes" id="UP001148838"/>
    </source>
</evidence>
<evidence type="ECO:0000256" key="1">
    <source>
        <dbReference type="SAM" id="MobiDB-lite"/>
    </source>
</evidence>
<feature type="region of interest" description="Disordered" evidence="1">
    <location>
        <begin position="199"/>
        <end position="328"/>
    </location>
</feature>
<feature type="compositionally biased region" description="Basic residues" evidence="1">
    <location>
        <begin position="225"/>
        <end position="239"/>
    </location>
</feature>
<evidence type="ECO:0000313" key="2">
    <source>
        <dbReference type="EMBL" id="KAJ4444662.1"/>
    </source>
</evidence>
<accession>A0ABQ8TFZ0</accession>
<feature type="compositionally biased region" description="Basic residues" evidence="1">
    <location>
        <begin position="307"/>
        <end position="328"/>
    </location>
</feature>
<keyword evidence="3" id="KW-1185">Reference proteome</keyword>
<sequence length="328" mass="39448">MEPRFISEERSSLFGKDRGLLFDVVGEKRVEWGGLSDIRESDADRENAKTIVECVEQENVLGLVGDNEDQVSKEPNNKQSASEIKLIKYGNLQENSNISAPQCSEDYTLVHMGHSDVIQRRRTVDGELTLAPCFSPLSRQFCIPGPGCSAESYPAFALNGLSENLKRNSTRQRKIKKIEEGKMKEDEGIVIYRDKVKEKKNETRTRQEKRGNIKNEDRKSVERRKEKKKARKKREKKKKEKEEREKEKERRERKKRKKEQERQKEEKEREKKEQRKKRQKERIKKERKRERKKKERERKKERENRKKKERERKKEKERKRKERGRKRK</sequence>
<feature type="compositionally biased region" description="Basic and acidic residues" evidence="1">
    <location>
        <begin position="240"/>
        <end position="250"/>
    </location>
</feature>